<dbReference type="Ensembl" id="ENSLOCT00000017420.1">
    <property type="protein sequence ID" value="ENSLOCP00000017389.1"/>
    <property type="gene ID" value="ENSLOCG00000014114.1"/>
</dbReference>
<dbReference type="SUPFAM" id="SSF46934">
    <property type="entry name" value="UBA-like"/>
    <property type="match status" value="2"/>
</dbReference>
<keyword evidence="5" id="KW-1185">Reference proteome</keyword>
<feature type="compositionally biased region" description="Low complexity" evidence="1">
    <location>
        <begin position="189"/>
        <end position="201"/>
    </location>
</feature>
<dbReference type="PANTHER" id="PTHR15960:SF3">
    <property type="entry name" value="UBIQUITIN-ASSOCIATED PROTEIN 1-LIKE"/>
    <property type="match status" value="1"/>
</dbReference>
<dbReference type="FunFam" id="1.20.120.1920:FF:000002">
    <property type="entry name" value="Ubiquitin-associated protein 1-like a"/>
    <property type="match status" value="1"/>
</dbReference>
<dbReference type="STRING" id="7918.ENSLOCP00000017389"/>
<proteinExistence type="predicted"/>
<dbReference type="PROSITE" id="PS50030">
    <property type="entry name" value="UBA"/>
    <property type="match status" value="1"/>
</dbReference>
<evidence type="ECO:0000256" key="1">
    <source>
        <dbReference type="SAM" id="MobiDB-lite"/>
    </source>
</evidence>
<organism evidence="4 5">
    <name type="scientific">Lepisosteus oculatus</name>
    <name type="common">Spotted gar</name>
    <dbReference type="NCBI Taxonomy" id="7918"/>
    <lineage>
        <taxon>Eukaryota</taxon>
        <taxon>Metazoa</taxon>
        <taxon>Chordata</taxon>
        <taxon>Craniata</taxon>
        <taxon>Vertebrata</taxon>
        <taxon>Euteleostomi</taxon>
        <taxon>Actinopterygii</taxon>
        <taxon>Neopterygii</taxon>
        <taxon>Holostei</taxon>
        <taxon>Semionotiformes</taxon>
        <taxon>Lepisosteidae</taxon>
        <taxon>Lepisosteus</taxon>
    </lineage>
</organism>
<reference evidence="5" key="1">
    <citation type="submission" date="2011-12" db="EMBL/GenBank/DDBJ databases">
        <title>The Draft Genome of Lepisosteus oculatus.</title>
        <authorList>
            <consortium name="The Broad Institute Genome Assembly &amp; Analysis Group"/>
            <consortium name="Computational R&amp;D Group"/>
            <consortium name="and Sequencing Platform"/>
            <person name="Di Palma F."/>
            <person name="Alfoldi J."/>
            <person name="Johnson J."/>
            <person name="Berlin A."/>
            <person name="Gnerre S."/>
            <person name="Jaffe D."/>
            <person name="MacCallum I."/>
            <person name="Young S."/>
            <person name="Walker B.J."/>
            <person name="Lander E.S."/>
            <person name="Lindblad-Toh K."/>
        </authorList>
    </citation>
    <scope>NUCLEOTIDE SEQUENCE [LARGE SCALE GENOMIC DNA]</scope>
</reference>
<dbReference type="InterPro" id="IPR023340">
    <property type="entry name" value="UMA"/>
</dbReference>
<dbReference type="CDD" id="cd14316">
    <property type="entry name" value="UBA2_UBAP1_like"/>
    <property type="match status" value="1"/>
</dbReference>
<dbReference type="PROSITE" id="PS51497">
    <property type="entry name" value="UMA"/>
    <property type="match status" value="1"/>
</dbReference>
<accession>W5N9T0</accession>
<dbReference type="GO" id="GO:0000813">
    <property type="term" value="C:ESCRT I complex"/>
    <property type="evidence" value="ECO:0000318"/>
    <property type="project" value="GO_Central"/>
</dbReference>
<dbReference type="eggNOG" id="ENOG502RVS1">
    <property type="taxonomic scope" value="Eukaryota"/>
</dbReference>
<dbReference type="GeneTree" id="ENSGT00390000008092"/>
<name>W5N9T0_LEPOC</name>
<evidence type="ECO:0000259" key="3">
    <source>
        <dbReference type="PROSITE" id="PS51497"/>
    </source>
</evidence>
<dbReference type="GO" id="GO:0043130">
    <property type="term" value="F:ubiquitin binding"/>
    <property type="evidence" value="ECO:0000318"/>
    <property type="project" value="GO_Central"/>
</dbReference>
<dbReference type="InParanoid" id="W5N9T0"/>
<feature type="compositionally biased region" description="Acidic residues" evidence="1">
    <location>
        <begin position="120"/>
        <end position="135"/>
    </location>
</feature>
<dbReference type="PANTHER" id="PTHR15960">
    <property type="entry name" value="LD44032P"/>
    <property type="match status" value="1"/>
</dbReference>
<feature type="domain" description="UBA" evidence="2">
    <location>
        <begin position="351"/>
        <end position="393"/>
    </location>
</feature>
<dbReference type="AlphaFoldDB" id="W5N9T0"/>
<dbReference type="InterPro" id="IPR038870">
    <property type="entry name" value="UBAP1"/>
</dbReference>
<dbReference type="GO" id="GO:0043162">
    <property type="term" value="P:ubiquitin-dependent protein catabolic process via the multivesicular body sorting pathway"/>
    <property type="evidence" value="ECO:0000318"/>
    <property type="project" value="GO_Central"/>
</dbReference>
<feature type="region of interest" description="Disordered" evidence="1">
    <location>
        <begin position="119"/>
        <end position="251"/>
    </location>
</feature>
<dbReference type="InterPro" id="IPR009060">
    <property type="entry name" value="UBA-like_sf"/>
</dbReference>
<dbReference type="OMA" id="SSPQCHG"/>
<sequence length="395" mass="43883">MNCLEEVPFKIPAGSLDEPLEEVQLVSAPELNIPDDIQILQQTQYDFGLERWVLQGLQNDHLGGPCPPCETQPSCPPYWLMLSRRRSEPGSPAPRQRSHSLSAADIRCLHPRVKFIISDSEGDDGYSEDDEDSSSDGDRPLRPSCATEPRRGSSLLRLQLPGLRDFRPGSSPHLPNLPSPGLAARQRKSSLTSCSSSSSCLDPRQSPGPGLGLDRRRVGSPQCQCQGQRRPKRRLHPLGQPRPSTAGHVPTIRSHKPTLAVARPLSSHRAIPDSSAELLSALSPEEQELLEAITDQGYSLRRAIWALQKTGRQSLEQVLNYLVACDRLCKHGFEEAQVEEALEMFQNCETKAAEFLHLLAQFNEMGFQQNAIKEVLLVHGNHRETALEELMTRVE</sequence>
<protein>
    <submittedName>
        <fullName evidence="4">Ubiquitin associated protein 1 like</fullName>
    </submittedName>
</protein>
<dbReference type="InterPro" id="IPR015940">
    <property type="entry name" value="UBA"/>
</dbReference>
<dbReference type="HOGENOM" id="CLU_058642_0_0_1"/>
<reference evidence="4" key="3">
    <citation type="submission" date="2025-09" db="UniProtKB">
        <authorList>
            <consortium name="Ensembl"/>
        </authorList>
    </citation>
    <scope>IDENTIFICATION</scope>
</reference>
<dbReference type="InterPro" id="IPR049467">
    <property type="entry name" value="UBAP-1-like_UBA2"/>
</dbReference>
<dbReference type="InterPro" id="IPR042575">
    <property type="entry name" value="UBAP1_C"/>
</dbReference>
<feature type="domain" description="UMA" evidence="3">
    <location>
        <begin position="4"/>
        <end position="54"/>
    </location>
</feature>
<evidence type="ECO:0000313" key="4">
    <source>
        <dbReference type="Ensembl" id="ENSLOCP00000017389.1"/>
    </source>
</evidence>
<evidence type="ECO:0000259" key="2">
    <source>
        <dbReference type="PROSITE" id="PS50030"/>
    </source>
</evidence>
<dbReference type="Proteomes" id="UP000018468">
    <property type="component" value="Linkage group LG3"/>
</dbReference>
<dbReference type="EMBL" id="AHAT01024789">
    <property type="status" value="NOT_ANNOTATED_CDS"/>
    <property type="molecule type" value="Genomic_DNA"/>
</dbReference>
<evidence type="ECO:0000313" key="5">
    <source>
        <dbReference type="Proteomes" id="UP000018468"/>
    </source>
</evidence>
<dbReference type="Bgee" id="ENSLOCG00000014114">
    <property type="expression patterns" value="Expressed in camera-type eye and 3 other cell types or tissues"/>
</dbReference>
<reference evidence="4" key="2">
    <citation type="submission" date="2025-08" db="UniProtKB">
        <authorList>
            <consortium name="Ensembl"/>
        </authorList>
    </citation>
    <scope>IDENTIFICATION</scope>
</reference>
<dbReference type="Gene3D" id="1.20.120.1920">
    <property type="entry name" value="UBAP1 SOUBA domain"/>
    <property type="match status" value="1"/>
</dbReference>
<dbReference type="Pfam" id="PF21267">
    <property type="entry name" value="UBAP-1_UBA2"/>
    <property type="match status" value="1"/>
</dbReference>